<keyword evidence="13" id="KW-1185">Reference proteome</keyword>
<evidence type="ECO:0000313" key="13">
    <source>
        <dbReference type="Proteomes" id="UP000291084"/>
    </source>
</evidence>
<comment type="subcellular location">
    <subcellularLocation>
        <location evidence="2">Cytoplasm</location>
    </subcellularLocation>
    <subcellularLocation>
        <location evidence="1">Endosome membrane</location>
        <topology evidence="1">Peripheral membrane protein</topology>
    </subcellularLocation>
</comment>
<evidence type="ECO:0000256" key="8">
    <source>
        <dbReference type="ARBA" id="ARBA00023136"/>
    </source>
</evidence>
<dbReference type="InterPro" id="IPR039431">
    <property type="entry name" value="Vta1/CALS_N"/>
</dbReference>
<evidence type="ECO:0000256" key="1">
    <source>
        <dbReference type="ARBA" id="ARBA00004481"/>
    </source>
</evidence>
<feature type="region of interest" description="Disordered" evidence="9">
    <location>
        <begin position="395"/>
        <end position="427"/>
    </location>
</feature>
<evidence type="ECO:0008006" key="14">
    <source>
        <dbReference type="Google" id="ProtNLM"/>
    </source>
</evidence>
<dbReference type="Proteomes" id="UP000291084">
    <property type="component" value="Chromosome 3"/>
</dbReference>
<evidence type="ECO:0000256" key="4">
    <source>
        <dbReference type="ARBA" id="ARBA00022448"/>
    </source>
</evidence>
<feature type="compositionally biased region" description="Pro residues" evidence="9">
    <location>
        <begin position="262"/>
        <end position="330"/>
    </location>
</feature>
<comment type="similarity">
    <text evidence="3">Belongs to the VTA1 family.</text>
</comment>
<feature type="compositionally biased region" description="Polar residues" evidence="9">
    <location>
        <begin position="166"/>
        <end position="206"/>
    </location>
</feature>
<evidence type="ECO:0000256" key="6">
    <source>
        <dbReference type="ARBA" id="ARBA00022753"/>
    </source>
</evidence>
<dbReference type="PANTHER" id="PTHR46009:SF1">
    <property type="entry name" value="VACUOLAR PROTEIN SORTING-ASSOCIATED PROTEIN VTA1 HOMOLOG"/>
    <property type="match status" value="1"/>
</dbReference>
<gene>
    <name evidence="12" type="primary">Vigan.03G025700</name>
    <name evidence="12" type="ORF">VIGAN_03025700</name>
</gene>
<reference evidence="12 13" key="1">
    <citation type="journal article" date="2015" name="Sci. Rep.">
        <title>The power of single molecule real-time sequencing technology in the de novo assembly of a eukaryotic genome.</title>
        <authorList>
            <person name="Sakai H."/>
            <person name="Naito K."/>
            <person name="Ogiso-Tanaka E."/>
            <person name="Takahashi Y."/>
            <person name="Iseki K."/>
            <person name="Muto C."/>
            <person name="Satou K."/>
            <person name="Teruya K."/>
            <person name="Shiroma A."/>
            <person name="Shimoji M."/>
            <person name="Hirano T."/>
            <person name="Itoh T."/>
            <person name="Kaga A."/>
            <person name="Tomooka N."/>
        </authorList>
    </citation>
    <scope>NUCLEOTIDE SEQUENCE [LARGE SCALE GENOMIC DNA]</scope>
    <source>
        <strain evidence="13">cv. Shumari</strain>
    </source>
</reference>
<dbReference type="EMBL" id="AP015036">
    <property type="protein sequence ID" value="BAT80661.1"/>
    <property type="molecule type" value="Genomic_DNA"/>
</dbReference>
<dbReference type="AlphaFoldDB" id="A0A0S3RJ56"/>
<protein>
    <recommendedName>
        <fullName evidence="14">Vta1/callose synthase N-terminal domain-containing protein</fullName>
    </recommendedName>
</protein>
<feature type="compositionally biased region" description="Polar residues" evidence="9">
    <location>
        <begin position="342"/>
        <end position="365"/>
    </location>
</feature>
<dbReference type="GO" id="GO:0010008">
    <property type="term" value="C:endosome membrane"/>
    <property type="evidence" value="ECO:0007669"/>
    <property type="project" value="UniProtKB-SubCell"/>
</dbReference>
<dbReference type="InterPro" id="IPR041212">
    <property type="entry name" value="Vta1_C"/>
</dbReference>
<dbReference type="GO" id="GO:0015031">
    <property type="term" value="P:protein transport"/>
    <property type="evidence" value="ECO:0007669"/>
    <property type="project" value="UniProtKB-KW"/>
</dbReference>
<feature type="compositionally biased region" description="Low complexity" evidence="9">
    <location>
        <begin position="399"/>
        <end position="419"/>
    </location>
</feature>
<evidence type="ECO:0000256" key="2">
    <source>
        <dbReference type="ARBA" id="ARBA00004496"/>
    </source>
</evidence>
<keyword evidence="7" id="KW-0653">Protein transport</keyword>
<dbReference type="PANTHER" id="PTHR46009">
    <property type="entry name" value="VACUOLAR PROTEIN SORTING-ASSOCIATED PROTEIN VTA1 HOMOLOG"/>
    <property type="match status" value="1"/>
</dbReference>
<evidence type="ECO:0000259" key="10">
    <source>
        <dbReference type="Pfam" id="PF04652"/>
    </source>
</evidence>
<dbReference type="Gene3D" id="1.25.40.270">
    <property type="entry name" value="Vacuolar protein sorting-associated protein vta1"/>
    <property type="match status" value="1"/>
</dbReference>
<dbReference type="Pfam" id="PF18097">
    <property type="entry name" value="Vta1_C"/>
    <property type="match status" value="1"/>
</dbReference>
<dbReference type="Gene3D" id="1.20.5.420">
    <property type="entry name" value="Immunoglobulin FC, subunit C"/>
    <property type="match status" value="1"/>
</dbReference>
<keyword evidence="5" id="KW-0963">Cytoplasm</keyword>
<dbReference type="GO" id="GO:0005771">
    <property type="term" value="C:multivesicular body"/>
    <property type="evidence" value="ECO:0007669"/>
    <property type="project" value="TreeGrafter"/>
</dbReference>
<evidence type="ECO:0000256" key="9">
    <source>
        <dbReference type="SAM" id="MobiDB-lite"/>
    </source>
</evidence>
<accession>A0A0S3RJ56</accession>
<evidence type="ECO:0000313" key="12">
    <source>
        <dbReference type="EMBL" id="BAT80661.1"/>
    </source>
</evidence>
<sequence length="529" mass="58768">MANENEPAKLLLPYLQRADELQKHEHLVAYYCRLYAMERGLKIPQSERTKTTNALLVSLMKQLEKDKKSIQIGPEDNLYLEGFALNVFGKADKQDRAGRADLNTAKTFYAASIFFEILNQFGAVQPDLEQKQKYAVWKAADIRKTLKEGRKPTAGPPAGDEDLSIPFSSSSDGYDPGTTETTVSNPGPESDSSPSYHNPVNYQNPNIHPAPKFHDSANEQHSANIPPSMQFHDGLDNNKHSSVVSPSSHSYTPGVYPSQDYHPPPPPSQDYHPPPPSQDYHPPPPSQDFHSPPPSQDYHSPPPSQDYHPPPPSQDYHPPPSSQDYHPPPARSESSYPEHYNHQQYSSENSQHLGPNYPSHENSSYSYPHFQSYPSFSESSIPSVPSNYTYYQGSDASYSSQSAPLTTSHSSSAHHSSSSRNGTIVEPKSTSQTYHYDSNYQPAPEKIAEAHKAARFAVGALAFDDVSIAVDYLKKSLELLTNPSAGQFLLGNNALKLSFCVCFVQKKAAAHLTEKKQPFLWSRKRSCLA</sequence>
<keyword evidence="6" id="KW-0967">Endosome</keyword>
<dbReference type="OrthoDB" id="391137at2759"/>
<feature type="domain" description="Vta1 C-terminal" evidence="11">
    <location>
        <begin position="444"/>
        <end position="481"/>
    </location>
</feature>
<evidence type="ECO:0000256" key="5">
    <source>
        <dbReference type="ARBA" id="ARBA00022490"/>
    </source>
</evidence>
<evidence type="ECO:0000256" key="7">
    <source>
        <dbReference type="ARBA" id="ARBA00022927"/>
    </source>
</evidence>
<organism evidence="12 13">
    <name type="scientific">Vigna angularis var. angularis</name>
    <dbReference type="NCBI Taxonomy" id="157739"/>
    <lineage>
        <taxon>Eukaryota</taxon>
        <taxon>Viridiplantae</taxon>
        <taxon>Streptophyta</taxon>
        <taxon>Embryophyta</taxon>
        <taxon>Tracheophyta</taxon>
        <taxon>Spermatophyta</taxon>
        <taxon>Magnoliopsida</taxon>
        <taxon>eudicotyledons</taxon>
        <taxon>Gunneridae</taxon>
        <taxon>Pentapetalae</taxon>
        <taxon>rosids</taxon>
        <taxon>fabids</taxon>
        <taxon>Fabales</taxon>
        <taxon>Fabaceae</taxon>
        <taxon>Papilionoideae</taxon>
        <taxon>50 kb inversion clade</taxon>
        <taxon>NPAAA clade</taxon>
        <taxon>indigoferoid/millettioid clade</taxon>
        <taxon>Phaseoleae</taxon>
        <taxon>Vigna</taxon>
    </lineage>
</organism>
<evidence type="ECO:0000256" key="3">
    <source>
        <dbReference type="ARBA" id="ARBA00007895"/>
    </source>
</evidence>
<proteinExistence type="inferred from homology"/>
<dbReference type="InterPro" id="IPR023175">
    <property type="entry name" value="Vta1/CALS_N_sf"/>
</dbReference>
<dbReference type="Pfam" id="PF04652">
    <property type="entry name" value="Vta1"/>
    <property type="match status" value="1"/>
</dbReference>
<feature type="domain" description="Vta1/callose synthase N-terminal" evidence="10">
    <location>
        <begin position="12"/>
        <end position="148"/>
    </location>
</feature>
<evidence type="ECO:0000259" key="11">
    <source>
        <dbReference type="Pfam" id="PF18097"/>
    </source>
</evidence>
<name>A0A0S3RJ56_PHAAN</name>
<keyword evidence="8" id="KW-0472">Membrane</keyword>
<dbReference type="InterPro" id="IPR044538">
    <property type="entry name" value="Vta1-like"/>
</dbReference>
<feature type="region of interest" description="Disordered" evidence="9">
    <location>
        <begin position="147"/>
        <end position="365"/>
    </location>
</feature>
<dbReference type="GO" id="GO:0032511">
    <property type="term" value="P:late endosome to vacuole transport via multivesicular body sorting pathway"/>
    <property type="evidence" value="ECO:0007669"/>
    <property type="project" value="InterPro"/>
</dbReference>
<keyword evidence="4" id="KW-0813">Transport</keyword>
<feature type="compositionally biased region" description="Low complexity" evidence="9">
    <location>
        <begin position="240"/>
        <end position="261"/>
    </location>
</feature>